<evidence type="ECO:0000313" key="3">
    <source>
        <dbReference type="EMBL" id="MRG97739.1"/>
    </source>
</evidence>
<sequence>MILPSRLSATTLGDLLGRLYRQRTTGTLELSDLWAPPGAASSRHKIHLASGLVSGVETSLPAPPIGELLRREGFLADVALRALLRRIGGGDPRPSGEILVAERLVDAATVEAALRVQLRLKLDALFELEDAAVAFHTARPTKLLARRVHPLEPPDFLFGRPRQRDLVPASEVRVRRAPARSPRFYPGAPRSEQAPRKEAPRASTSSRLAHPNNEARRRALRMLGLSETAGEADVRRAFRKLAIELHPDRHATAPAATRDRNAARFAEVSAAYHVLVA</sequence>
<dbReference type="Gene3D" id="1.10.287.110">
    <property type="entry name" value="DnaJ domain"/>
    <property type="match status" value="1"/>
</dbReference>
<dbReference type="PROSITE" id="PS50076">
    <property type="entry name" value="DNAJ_2"/>
    <property type="match status" value="1"/>
</dbReference>
<feature type="region of interest" description="Disordered" evidence="1">
    <location>
        <begin position="169"/>
        <end position="214"/>
    </location>
</feature>
<dbReference type="SMART" id="SM00271">
    <property type="entry name" value="DnaJ"/>
    <property type="match status" value="1"/>
</dbReference>
<dbReference type="CDD" id="cd06257">
    <property type="entry name" value="DnaJ"/>
    <property type="match status" value="1"/>
</dbReference>
<evidence type="ECO:0000259" key="2">
    <source>
        <dbReference type="PROSITE" id="PS50076"/>
    </source>
</evidence>
<dbReference type="InterPro" id="IPR036869">
    <property type="entry name" value="J_dom_sf"/>
</dbReference>
<dbReference type="PANTHER" id="PTHR24074">
    <property type="entry name" value="CO-CHAPERONE PROTEIN DJLA"/>
    <property type="match status" value="1"/>
</dbReference>
<dbReference type="SUPFAM" id="SSF46565">
    <property type="entry name" value="Chaperone J-domain"/>
    <property type="match status" value="1"/>
</dbReference>
<evidence type="ECO:0000256" key="1">
    <source>
        <dbReference type="SAM" id="MobiDB-lite"/>
    </source>
</evidence>
<reference evidence="3 4" key="1">
    <citation type="submission" date="2019-10" db="EMBL/GenBank/DDBJ databases">
        <title>A soil myxobacterium in the family Polyangiaceae.</title>
        <authorList>
            <person name="Li Y."/>
            <person name="Wang J."/>
        </authorList>
    </citation>
    <scope>NUCLEOTIDE SEQUENCE [LARGE SCALE GENOMIC DNA]</scope>
    <source>
        <strain evidence="3 4">DSM 14734</strain>
    </source>
</reference>
<organism evidence="3 4">
    <name type="scientific">Polyangium spumosum</name>
    <dbReference type="NCBI Taxonomy" id="889282"/>
    <lineage>
        <taxon>Bacteria</taxon>
        <taxon>Pseudomonadati</taxon>
        <taxon>Myxococcota</taxon>
        <taxon>Polyangia</taxon>
        <taxon>Polyangiales</taxon>
        <taxon>Polyangiaceae</taxon>
        <taxon>Polyangium</taxon>
    </lineage>
</organism>
<comment type="caution">
    <text evidence="3">The sequence shown here is derived from an EMBL/GenBank/DDBJ whole genome shotgun (WGS) entry which is preliminary data.</text>
</comment>
<dbReference type="InterPro" id="IPR001623">
    <property type="entry name" value="DnaJ_domain"/>
</dbReference>
<name>A0A6N7Q109_9BACT</name>
<dbReference type="PRINTS" id="PR00625">
    <property type="entry name" value="JDOMAIN"/>
</dbReference>
<dbReference type="Proteomes" id="UP000440224">
    <property type="component" value="Unassembled WGS sequence"/>
</dbReference>
<gene>
    <name evidence="3" type="ORF">GF068_38325</name>
</gene>
<dbReference type="EMBL" id="WJIE01000020">
    <property type="protein sequence ID" value="MRG97739.1"/>
    <property type="molecule type" value="Genomic_DNA"/>
</dbReference>
<accession>A0A6N7Q109</accession>
<evidence type="ECO:0000313" key="4">
    <source>
        <dbReference type="Proteomes" id="UP000440224"/>
    </source>
</evidence>
<feature type="domain" description="J" evidence="2">
    <location>
        <begin position="218"/>
        <end position="277"/>
    </location>
</feature>
<dbReference type="Pfam" id="PF00226">
    <property type="entry name" value="DnaJ"/>
    <property type="match status" value="1"/>
</dbReference>
<dbReference type="RefSeq" id="WP_153824519.1">
    <property type="nucleotide sequence ID" value="NZ_WJIE01000020.1"/>
</dbReference>
<dbReference type="OrthoDB" id="9779889at2"/>
<dbReference type="AlphaFoldDB" id="A0A6N7Q109"/>
<proteinExistence type="predicted"/>
<keyword evidence="4" id="KW-1185">Reference proteome</keyword>
<dbReference type="InterPro" id="IPR050817">
    <property type="entry name" value="DjlA_DnaK_co-chaperone"/>
</dbReference>
<protein>
    <submittedName>
        <fullName evidence="3">DnaJ domain-containing protein</fullName>
    </submittedName>
</protein>